<evidence type="ECO:0000256" key="2">
    <source>
        <dbReference type="ARBA" id="ARBA00009239"/>
    </source>
</evidence>
<comment type="subcellular location">
    <subcellularLocation>
        <location evidence="1 10">Golgi apparatus</location>
        <location evidence="1 10">Golgi stack membrane</location>
        <topology evidence="1 10">Single-pass type II membrane protein</topology>
    </subcellularLocation>
</comment>
<keyword evidence="14" id="KW-1185">Reference proteome</keyword>
<evidence type="ECO:0000256" key="5">
    <source>
        <dbReference type="ARBA" id="ARBA00022968"/>
    </source>
</evidence>
<organism evidence="12">
    <name type="scientific">Anopheles sinensis</name>
    <name type="common">Mosquito</name>
    <dbReference type="NCBI Taxonomy" id="74873"/>
    <lineage>
        <taxon>Eukaryota</taxon>
        <taxon>Metazoa</taxon>
        <taxon>Ecdysozoa</taxon>
        <taxon>Arthropoda</taxon>
        <taxon>Hexapoda</taxon>
        <taxon>Insecta</taxon>
        <taxon>Pterygota</taxon>
        <taxon>Neoptera</taxon>
        <taxon>Endopterygota</taxon>
        <taxon>Diptera</taxon>
        <taxon>Nematocera</taxon>
        <taxon>Culicoidea</taxon>
        <taxon>Culicidae</taxon>
        <taxon>Anophelinae</taxon>
        <taxon>Anopheles</taxon>
    </lineage>
</organism>
<reference evidence="12 14" key="1">
    <citation type="journal article" date="2014" name="BMC Genomics">
        <title>Genome sequence of Anopheles sinensis provides insight into genetics basis of mosquito competence for malaria parasites.</title>
        <authorList>
            <person name="Zhou D."/>
            <person name="Zhang D."/>
            <person name="Ding G."/>
            <person name="Shi L."/>
            <person name="Hou Q."/>
            <person name="Ye Y."/>
            <person name="Xu Y."/>
            <person name="Zhou H."/>
            <person name="Xiong C."/>
            <person name="Li S."/>
            <person name="Yu J."/>
            <person name="Hong S."/>
            <person name="Yu X."/>
            <person name="Zou P."/>
            <person name="Chen C."/>
            <person name="Chang X."/>
            <person name="Wang W."/>
            <person name="Lv Y."/>
            <person name="Sun Y."/>
            <person name="Ma L."/>
            <person name="Shen B."/>
            <person name="Zhu C."/>
        </authorList>
    </citation>
    <scope>NUCLEOTIDE SEQUENCE [LARGE SCALE GENOMIC DNA]</scope>
</reference>
<evidence type="ECO:0000256" key="7">
    <source>
        <dbReference type="ARBA" id="ARBA00023034"/>
    </source>
</evidence>
<dbReference type="EMBL" id="ATLV01017013">
    <property type="status" value="NOT_ANNOTATED_CDS"/>
    <property type="molecule type" value="Genomic_DNA"/>
</dbReference>
<feature type="compositionally biased region" description="Low complexity" evidence="11">
    <location>
        <begin position="821"/>
        <end position="832"/>
    </location>
</feature>
<evidence type="ECO:0000256" key="9">
    <source>
        <dbReference type="ARBA" id="ARBA00023180"/>
    </source>
</evidence>
<dbReference type="Pfam" id="PF05679">
    <property type="entry name" value="CHGN"/>
    <property type="match status" value="1"/>
</dbReference>
<evidence type="ECO:0000256" key="4">
    <source>
        <dbReference type="ARBA" id="ARBA00022692"/>
    </source>
</evidence>
<dbReference type="OMA" id="CADRVNC"/>
<dbReference type="GO" id="GO:0032580">
    <property type="term" value="C:Golgi cisterna membrane"/>
    <property type="evidence" value="ECO:0007669"/>
    <property type="project" value="UniProtKB-SubCell"/>
</dbReference>
<evidence type="ECO:0000256" key="10">
    <source>
        <dbReference type="RuleBase" id="RU364016"/>
    </source>
</evidence>
<keyword evidence="7 10" id="KW-0333">Golgi apparatus</keyword>
<dbReference type="Proteomes" id="UP000030765">
    <property type="component" value="Unassembled WGS sequence"/>
</dbReference>
<keyword evidence="9" id="KW-0325">Glycoprotein</keyword>
<evidence type="ECO:0000256" key="6">
    <source>
        <dbReference type="ARBA" id="ARBA00022989"/>
    </source>
</evidence>
<dbReference type="Gene3D" id="3.90.550.50">
    <property type="match status" value="1"/>
</dbReference>
<comment type="similarity">
    <text evidence="2 10">Belongs to the chondroitin N-acetylgalactosaminyltransferase family.</text>
</comment>
<keyword evidence="3 10" id="KW-0808">Transferase</keyword>
<gene>
    <name evidence="12" type="ORF">ZHAS_00009361</name>
</gene>
<evidence type="ECO:0000313" key="13">
    <source>
        <dbReference type="EnsemblMetazoa" id="ASIC009361-PA"/>
    </source>
</evidence>
<dbReference type="OrthoDB" id="431432at2759"/>
<dbReference type="STRING" id="74873.A0A084VUT5"/>
<feature type="region of interest" description="Disordered" evidence="11">
    <location>
        <begin position="809"/>
        <end position="832"/>
    </location>
</feature>
<dbReference type="PANTHER" id="PTHR12369">
    <property type="entry name" value="CHONDROITIN SYNTHASE"/>
    <property type="match status" value="1"/>
</dbReference>
<accession>A0A084VUT5</accession>
<evidence type="ECO:0000256" key="11">
    <source>
        <dbReference type="SAM" id="MobiDB-lite"/>
    </source>
</evidence>
<name>A0A084VUT5_ANOSI</name>
<dbReference type="EC" id="2.4.1.-" evidence="10"/>
<keyword evidence="5 10" id="KW-0735">Signal-anchor</keyword>
<dbReference type="GO" id="GO:0047238">
    <property type="term" value="F:glucuronosyl-N-acetylgalactosaminyl-proteoglycan 4-beta-N-acetylgalactosaminyltransferase activity"/>
    <property type="evidence" value="ECO:0007669"/>
    <property type="project" value="TreeGrafter"/>
</dbReference>
<dbReference type="PANTHER" id="PTHR12369:SF11">
    <property type="entry name" value="HEXOSYLTRANSFERASE"/>
    <property type="match status" value="1"/>
</dbReference>
<evidence type="ECO:0000256" key="3">
    <source>
        <dbReference type="ARBA" id="ARBA00022679"/>
    </source>
</evidence>
<evidence type="ECO:0000256" key="1">
    <source>
        <dbReference type="ARBA" id="ARBA00004447"/>
    </source>
</evidence>
<dbReference type="EnsemblMetazoa" id="ASIC009361-RA">
    <property type="protein sequence ID" value="ASIC009361-PA"/>
    <property type="gene ID" value="ASIC009361"/>
</dbReference>
<reference evidence="13" key="2">
    <citation type="submission" date="2020-05" db="UniProtKB">
        <authorList>
            <consortium name="EnsemblMetazoa"/>
        </authorList>
    </citation>
    <scope>IDENTIFICATION</scope>
</reference>
<dbReference type="VEuPathDB" id="VectorBase:ASIS004457"/>
<dbReference type="SUPFAM" id="SSF53448">
    <property type="entry name" value="Nucleotide-diphospho-sugar transferases"/>
    <property type="match status" value="1"/>
</dbReference>
<dbReference type="Gene3D" id="3.90.550.10">
    <property type="entry name" value="Spore Coat Polysaccharide Biosynthesis Protein SpsA, Chain A"/>
    <property type="match status" value="1"/>
</dbReference>
<evidence type="ECO:0000313" key="14">
    <source>
        <dbReference type="Proteomes" id="UP000030765"/>
    </source>
</evidence>
<evidence type="ECO:0000313" key="12">
    <source>
        <dbReference type="EMBL" id="KFB41729.1"/>
    </source>
</evidence>
<feature type="transmembrane region" description="Helical" evidence="10">
    <location>
        <begin position="7"/>
        <end position="27"/>
    </location>
</feature>
<protein>
    <recommendedName>
        <fullName evidence="10">Hexosyltransferase</fullName>
        <ecNumber evidence="10">2.4.1.-</ecNumber>
    </recommendedName>
</protein>
<dbReference type="AlphaFoldDB" id="A0A084VUT5"/>
<dbReference type="InterPro" id="IPR051227">
    <property type="entry name" value="CS_glycosyltransferase"/>
</dbReference>
<keyword evidence="4 10" id="KW-0812">Transmembrane</keyword>
<dbReference type="InterPro" id="IPR008428">
    <property type="entry name" value="Chond_GalNAc"/>
</dbReference>
<proteinExistence type="inferred from homology"/>
<sequence length="940" mass="105322">MSQRKKILYGLFGIIVGLCVGAFLRTYRTLEMVSMCNTMNIKQTSALDIIGLQPSEMPTNSQNTLVFVGVMTAKEFLQGRARAVYDTWGRQIPGKMAFFSSQDSSAPGLPLVALKGVDDRYPPQKKSFMMLHYMYEHYIDRFEWFARADDDVYIRTDRLEKFLRSIDSSKPQFIGQAGRGNSEEFGLLSLEFDENFCMGGPGVIMSRETLRRVAPHIPTCLKNLYSTHEDVEVGRCVQKFAGVPCTWNYEMQSILHHNSSGSRAFSGNLKSKEVHSAITLHPVKKPAFMYRLHAYMLGLRAQELRQESLLLHRDIAQMTSLLQIPRINKNLAPGVPIFPQDESSSDYLGDHNVLGATPDLNRHRPRALDELVEWDFIAKSLYSGMHPNPKRRIESSVKEGLNDVVREIMEHINNFSRQRGRVIEFRELLYGYTRVNSLYGQDLILDLLLVYKKYRGKKMTVPVRRHLYIQRSFTEIQVREITDGVVPSQALITIPGVRKQKTGTFFSDPTGRFIDATGLDRISHRMKSLFNGGLERLTDTLGVPNGGSAGFAGAYRNQPTPGKDRIMFVIPLSGRSDTFMRFLRNFEEVALRQDQHTDLLVSMFVEPVESPVVMQLLDGLKARYPANRINYLQLHGNFSRGVALDRAIHSSYCDPDDILFFIDVDMIFTVQSLDRIRHHVIRHRQIYLPIVFSEYDPRPPNTILAEAEAAMMVGGGGAPTTTTTTTTEQPRNFSTPYAINDERGYFRQFGYGLAGIYKADLLHPDLKGFSTDITGWGLEDVKFLESVIALNQRGNQRLAAIADGRWDPLTAAGNNRPPPAATGGSDAPPPAASAALLAPTEELAIFRAPDPSLVHIFHPIHCDTNLEEAQYNMCRGTKANTLGSFRTLDDRFCHSPALLMYARSQATNPNLRGGGGAGAGGGPAVVDDRAKVAVEEQRAK</sequence>
<dbReference type="VEuPathDB" id="VectorBase:ASIC009361"/>
<evidence type="ECO:0000256" key="8">
    <source>
        <dbReference type="ARBA" id="ARBA00023136"/>
    </source>
</evidence>
<dbReference type="InterPro" id="IPR029044">
    <property type="entry name" value="Nucleotide-diphossugar_trans"/>
</dbReference>
<dbReference type="EMBL" id="KE525142">
    <property type="protein sequence ID" value="KFB41729.1"/>
    <property type="molecule type" value="Genomic_DNA"/>
</dbReference>
<keyword evidence="6 10" id="KW-1133">Transmembrane helix</keyword>
<keyword evidence="8 10" id="KW-0472">Membrane</keyword>
<dbReference type="FunFam" id="3.90.550.50:FF:000004">
    <property type="entry name" value="Hexosyltransferase"/>
    <property type="match status" value="1"/>
</dbReference>